<dbReference type="PANTHER" id="PTHR22749">
    <property type="entry name" value="RIBOFLAVIN KINASE/FMN ADENYLYLTRANSFERASE"/>
    <property type="match status" value="1"/>
</dbReference>
<dbReference type="PANTHER" id="PTHR22749:SF6">
    <property type="entry name" value="RIBOFLAVIN KINASE"/>
    <property type="match status" value="1"/>
</dbReference>
<keyword evidence="5 15" id="KW-0288">FMN</keyword>
<evidence type="ECO:0000256" key="13">
    <source>
        <dbReference type="ARBA" id="ARBA00047880"/>
    </source>
</evidence>
<dbReference type="SMART" id="SM00904">
    <property type="entry name" value="Flavokinase"/>
    <property type="match status" value="1"/>
</dbReference>
<evidence type="ECO:0000256" key="2">
    <source>
        <dbReference type="ARBA" id="ARBA00004726"/>
    </source>
</evidence>
<dbReference type="SUPFAM" id="SSF52374">
    <property type="entry name" value="Nucleotidylyl transferase"/>
    <property type="match status" value="1"/>
</dbReference>
<comment type="caution">
    <text evidence="17">The sequence shown here is derived from an EMBL/GenBank/DDBJ whole genome shotgun (WGS) entry which is preliminary data.</text>
</comment>
<dbReference type="GO" id="GO:0009398">
    <property type="term" value="P:FMN biosynthetic process"/>
    <property type="evidence" value="ECO:0007669"/>
    <property type="project" value="UniProtKB-UniRule"/>
</dbReference>
<dbReference type="EC" id="2.7.7.2" evidence="15"/>
<dbReference type="EMBL" id="JAGSXH010000155">
    <property type="protein sequence ID" value="MBS2966489.1"/>
    <property type="molecule type" value="Genomic_DNA"/>
</dbReference>
<organism evidence="17 18">
    <name type="scientific">Actinocrinis puniceicyclus</name>
    <dbReference type="NCBI Taxonomy" id="977794"/>
    <lineage>
        <taxon>Bacteria</taxon>
        <taxon>Bacillati</taxon>
        <taxon>Actinomycetota</taxon>
        <taxon>Actinomycetes</taxon>
        <taxon>Catenulisporales</taxon>
        <taxon>Actinospicaceae</taxon>
        <taxon>Actinocrinis</taxon>
    </lineage>
</organism>
<keyword evidence="9 15" id="KW-0418">Kinase</keyword>
<evidence type="ECO:0000256" key="8">
    <source>
        <dbReference type="ARBA" id="ARBA00022741"/>
    </source>
</evidence>
<dbReference type="UniPathway" id="UPA00276">
    <property type="reaction ID" value="UER00406"/>
</dbReference>
<comment type="pathway">
    <text evidence="3 15">Cofactor biosynthesis; FMN biosynthesis; FMN from riboflavin (ATP route): step 1/1.</text>
</comment>
<sequence length="319" mass="34299">MERWHGLSEVPPGWGTPGGCVVTVGFFDGVHQGHRRVVRRAVALARERGAAAVVLTFDPHPSEIVRPGTHPPLLSTPAHRMDLMEALGVDAVLVLPFTTQLSKLTPEEFVRQVLVERLHAVAVVVGGNFRFGHRAAGTIETLAGLGERYGFTTEGLALVAPEDGAEARFSSTDVRRMVLAGDVETAARRLGRPHRVEGVVVRGAQRGRELGFPTANVDTPPHTAIPADGVYAGWLVVSGEPLPAAISVGTNPTFDGTARTVEAYAIGRTDLELYGEHVAVDFLARLRGQERFESLQELVKRMNQDVEEALRLLAAAPGV</sequence>
<keyword evidence="8 15" id="KW-0547">Nucleotide-binding</keyword>
<evidence type="ECO:0000256" key="9">
    <source>
        <dbReference type="ARBA" id="ARBA00022777"/>
    </source>
</evidence>
<keyword evidence="10 15" id="KW-0274">FAD</keyword>
<evidence type="ECO:0000256" key="5">
    <source>
        <dbReference type="ARBA" id="ARBA00022643"/>
    </source>
</evidence>
<comment type="catalytic activity">
    <reaction evidence="14 15">
        <text>FMN + ATP + H(+) = FAD + diphosphate</text>
        <dbReference type="Rhea" id="RHEA:17237"/>
        <dbReference type="ChEBI" id="CHEBI:15378"/>
        <dbReference type="ChEBI" id="CHEBI:30616"/>
        <dbReference type="ChEBI" id="CHEBI:33019"/>
        <dbReference type="ChEBI" id="CHEBI:57692"/>
        <dbReference type="ChEBI" id="CHEBI:58210"/>
        <dbReference type="EC" id="2.7.7.2"/>
    </reaction>
</comment>
<evidence type="ECO:0000256" key="7">
    <source>
        <dbReference type="ARBA" id="ARBA00022695"/>
    </source>
</evidence>
<evidence type="ECO:0000256" key="4">
    <source>
        <dbReference type="ARBA" id="ARBA00022630"/>
    </source>
</evidence>
<dbReference type="InterPro" id="IPR023468">
    <property type="entry name" value="Riboflavin_kinase"/>
</dbReference>
<dbReference type="CDD" id="cd02064">
    <property type="entry name" value="FAD_synthetase_N"/>
    <property type="match status" value="1"/>
</dbReference>
<comment type="similarity">
    <text evidence="15">Belongs to the ribF family.</text>
</comment>
<dbReference type="InterPro" id="IPR015865">
    <property type="entry name" value="Riboflavin_kinase_bac/euk"/>
</dbReference>
<evidence type="ECO:0000256" key="11">
    <source>
        <dbReference type="ARBA" id="ARBA00022840"/>
    </source>
</evidence>
<dbReference type="FunFam" id="2.40.30.30:FF:000003">
    <property type="entry name" value="Riboflavin biosynthesis protein"/>
    <property type="match status" value="1"/>
</dbReference>
<evidence type="ECO:0000259" key="16">
    <source>
        <dbReference type="SMART" id="SM00904"/>
    </source>
</evidence>
<dbReference type="GO" id="GO:0005524">
    <property type="term" value="F:ATP binding"/>
    <property type="evidence" value="ECO:0007669"/>
    <property type="project" value="UniProtKB-UniRule"/>
</dbReference>
<dbReference type="FunFam" id="3.40.50.620:FF:000021">
    <property type="entry name" value="Riboflavin biosynthesis protein"/>
    <property type="match status" value="1"/>
</dbReference>
<dbReference type="InterPro" id="IPR014729">
    <property type="entry name" value="Rossmann-like_a/b/a_fold"/>
</dbReference>
<evidence type="ECO:0000313" key="17">
    <source>
        <dbReference type="EMBL" id="MBS2966489.1"/>
    </source>
</evidence>
<proteinExistence type="inferred from homology"/>
<dbReference type="Gene3D" id="2.40.30.30">
    <property type="entry name" value="Riboflavin kinase-like"/>
    <property type="match status" value="1"/>
</dbReference>
<dbReference type="SUPFAM" id="SSF82114">
    <property type="entry name" value="Riboflavin kinase-like"/>
    <property type="match status" value="1"/>
</dbReference>
<name>A0A8J8BH68_9ACTN</name>
<evidence type="ECO:0000256" key="6">
    <source>
        <dbReference type="ARBA" id="ARBA00022679"/>
    </source>
</evidence>
<dbReference type="GO" id="GO:0009231">
    <property type="term" value="P:riboflavin biosynthetic process"/>
    <property type="evidence" value="ECO:0007669"/>
    <property type="project" value="InterPro"/>
</dbReference>
<dbReference type="GO" id="GO:0006747">
    <property type="term" value="P:FAD biosynthetic process"/>
    <property type="evidence" value="ECO:0007669"/>
    <property type="project" value="UniProtKB-UniRule"/>
</dbReference>
<evidence type="ECO:0000256" key="12">
    <source>
        <dbReference type="ARBA" id="ARBA00023268"/>
    </source>
</evidence>
<keyword evidence="4 15" id="KW-0285">Flavoprotein</keyword>
<dbReference type="Proteomes" id="UP000677913">
    <property type="component" value="Unassembled WGS sequence"/>
</dbReference>
<keyword evidence="6 15" id="KW-0808">Transferase</keyword>
<evidence type="ECO:0000313" key="18">
    <source>
        <dbReference type="Proteomes" id="UP000677913"/>
    </source>
</evidence>
<dbReference type="Gene3D" id="3.40.50.620">
    <property type="entry name" value="HUPs"/>
    <property type="match status" value="1"/>
</dbReference>
<dbReference type="GO" id="GO:0003919">
    <property type="term" value="F:FMN adenylyltransferase activity"/>
    <property type="evidence" value="ECO:0007669"/>
    <property type="project" value="UniProtKB-UniRule"/>
</dbReference>
<evidence type="ECO:0000256" key="15">
    <source>
        <dbReference type="PIRNR" id="PIRNR004491"/>
    </source>
</evidence>
<feature type="domain" description="Riboflavin kinase" evidence="16">
    <location>
        <begin position="189"/>
        <end position="314"/>
    </location>
</feature>
<keyword evidence="18" id="KW-1185">Reference proteome</keyword>
<dbReference type="PIRSF" id="PIRSF004491">
    <property type="entry name" value="FAD_Synth"/>
    <property type="match status" value="1"/>
</dbReference>
<gene>
    <name evidence="17" type="ORF">KGA66_25840</name>
</gene>
<dbReference type="Pfam" id="PF01687">
    <property type="entry name" value="Flavokinase"/>
    <property type="match status" value="1"/>
</dbReference>
<dbReference type="InterPro" id="IPR015864">
    <property type="entry name" value="FAD_synthase"/>
</dbReference>
<dbReference type="EC" id="2.7.1.26" evidence="15"/>
<evidence type="ECO:0000256" key="10">
    <source>
        <dbReference type="ARBA" id="ARBA00022827"/>
    </source>
</evidence>
<dbReference type="NCBIfam" id="TIGR00083">
    <property type="entry name" value="ribF"/>
    <property type="match status" value="1"/>
</dbReference>
<keyword evidence="12" id="KW-0511">Multifunctional enzyme</keyword>
<dbReference type="RefSeq" id="WP_211471610.1">
    <property type="nucleotide sequence ID" value="NZ_JAGSXH010000155.1"/>
</dbReference>
<evidence type="ECO:0000256" key="3">
    <source>
        <dbReference type="ARBA" id="ARBA00005201"/>
    </source>
</evidence>
<evidence type="ECO:0000256" key="1">
    <source>
        <dbReference type="ARBA" id="ARBA00002121"/>
    </source>
</evidence>
<dbReference type="UniPathway" id="UPA00277">
    <property type="reaction ID" value="UER00407"/>
</dbReference>
<evidence type="ECO:0000256" key="14">
    <source>
        <dbReference type="ARBA" id="ARBA00049494"/>
    </source>
</evidence>
<dbReference type="InterPro" id="IPR002606">
    <property type="entry name" value="Riboflavin_kinase_bac"/>
</dbReference>
<keyword evidence="7 15" id="KW-0548">Nucleotidyltransferase</keyword>
<keyword evidence="11 15" id="KW-0067">ATP-binding</keyword>
<protein>
    <recommendedName>
        <fullName evidence="15">Riboflavin biosynthesis protein</fullName>
    </recommendedName>
    <domain>
        <recommendedName>
            <fullName evidence="15">Riboflavin kinase</fullName>
            <ecNumber evidence="15">2.7.1.26</ecNumber>
        </recommendedName>
        <alternativeName>
            <fullName evidence="15">Flavokinase</fullName>
        </alternativeName>
    </domain>
    <domain>
        <recommendedName>
            <fullName evidence="15">FMN adenylyltransferase</fullName>
            <ecNumber evidence="15">2.7.7.2</ecNumber>
        </recommendedName>
        <alternativeName>
            <fullName evidence="15">FAD pyrophosphorylase</fullName>
        </alternativeName>
        <alternativeName>
            <fullName evidence="15">FAD synthase</fullName>
        </alternativeName>
    </domain>
</protein>
<dbReference type="AlphaFoldDB" id="A0A8J8BH68"/>
<comment type="function">
    <text evidence="1">Catalyzes the phosphorylation of riboflavin to FMN followed by the adenylation of FMN to FAD.</text>
</comment>
<comment type="catalytic activity">
    <reaction evidence="13 15">
        <text>riboflavin + ATP = FMN + ADP + H(+)</text>
        <dbReference type="Rhea" id="RHEA:14357"/>
        <dbReference type="ChEBI" id="CHEBI:15378"/>
        <dbReference type="ChEBI" id="CHEBI:30616"/>
        <dbReference type="ChEBI" id="CHEBI:57986"/>
        <dbReference type="ChEBI" id="CHEBI:58210"/>
        <dbReference type="ChEBI" id="CHEBI:456216"/>
        <dbReference type="EC" id="2.7.1.26"/>
    </reaction>
</comment>
<reference evidence="17" key="1">
    <citation type="submission" date="2021-04" db="EMBL/GenBank/DDBJ databases">
        <title>Genome based classification of Actinospica acidithermotolerans sp. nov., an actinobacterium isolated from an Indonesian hot spring.</title>
        <authorList>
            <person name="Kusuma A.B."/>
            <person name="Putra K.E."/>
            <person name="Nafisah S."/>
            <person name="Loh J."/>
            <person name="Nouioui I."/>
            <person name="Goodfellow M."/>
        </authorList>
    </citation>
    <scope>NUCLEOTIDE SEQUENCE</scope>
    <source>
        <strain evidence="17">DSM 45618</strain>
    </source>
</reference>
<accession>A0A8J8BH68</accession>
<dbReference type="GO" id="GO:0008531">
    <property type="term" value="F:riboflavin kinase activity"/>
    <property type="evidence" value="ECO:0007669"/>
    <property type="project" value="UniProtKB-UniRule"/>
</dbReference>
<dbReference type="InterPro" id="IPR023465">
    <property type="entry name" value="Riboflavin_kinase_dom_sf"/>
</dbReference>
<comment type="pathway">
    <text evidence="2 15">Cofactor biosynthesis; FAD biosynthesis; FAD from FMN: step 1/1.</text>
</comment>
<dbReference type="NCBIfam" id="NF004160">
    <property type="entry name" value="PRK05627.1-3"/>
    <property type="match status" value="1"/>
</dbReference>
<dbReference type="Pfam" id="PF06574">
    <property type="entry name" value="FAD_syn"/>
    <property type="match status" value="1"/>
</dbReference>